<keyword evidence="6" id="KW-1185">Reference proteome</keyword>
<reference evidence="5 6" key="1">
    <citation type="journal article" date="2014" name="PLoS Genet.">
        <title>Phylogenetically driven sequencing of extremely halophilic archaea reveals strategies for static and dynamic osmo-response.</title>
        <authorList>
            <person name="Becker E.A."/>
            <person name="Seitzer P.M."/>
            <person name="Tritt A."/>
            <person name="Larsen D."/>
            <person name="Krusor M."/>
            <person name="Yao A.I."/>
            <person name="Wu D."/>
            <person name="Madern D."/>
            <person name="Eisen J.A."/>
            <person name="Darling A.E."/>
            <person name="Facciotti M.T."/>
        </authorList>
    </citation>
    <scope>NUCLEOTIDE SEQUENCE [LARGE SCALE GENOMIC DNA]</scope>
    <source>
        <strain evidence="5 6">JCM 12255</strain>
    </source>
</reference>
<evidence type="ECO:0000256" key="2">
    <source>
        <dbReference type="RuleBase" id="RU003750"/>
    </source>
</evidence>
<dbReference type="GO" id="GO:0016780">
    <property type="term" value="F:phosphotransferase activity, for other substituted phosphate groups"/>
    <property type="evidence" value="ECO:0007669"/>
    <property type="project" value="InterPro"/>
</dbReference>
<dbReference type="Gene3D" id="1.20.120.1760">
    <property type="match status" value="1"/>
</dbReference>
<keyword evidence="4" id="KW-1133">Transmembrane helix</keyword>
<feature type="transmembrane region" description="Helical" evidence="4">
    <location>
        <begin position="98"/>
        <end position="119"/>
    </location>
</feature>
<dbReference type="InterPro" id="IPR043130">
    <property type="entry name" value="CDP-OH_PTrfase_TM_dom"/>
</dbReference>
<dbReference type="Pfam" id="PF01066">
    <property type="entry name" value="CDP-OH_P_transf"/>
    <property type="match status" value="1"/>
</dbReference>
<evidence type="ECO:0000256" key="3">
    <source>
        <dbReference type="SAM" id="MobiDB-lite"/>
    </source>
</evidence>
<protein>
    <submittedName>
        <fullName evidence="5">CDP-alcohol phosphatidyltransferase</fullName>
    </submittedName>
</protein>
<dbReference type="PROSITE" id="PS00379">
    <property type="entry name" value="CDP_ALCOHOL_P_TRANSF"/>
    <property type="match status" value="1"/>
</dbReference>
<comment type="similarity">
    <text evidence="2">Belongs to the CDP-alcohol phosphatidyltransferase class-I family.</text>
</comment>
<dbReference type="InterPro" id="IPR048254">
    <property type="entry name" value="CDP_ALCOHOL_P_TRANSF_CS"/>
</dbReference>
<evidence type="ECO:0000256" key="4">
    <source>
        <dbReference type="SAM" id="Phobius"/>
    </source>
</evidence>
<evidence type="ECO:0000256" key="1">
    <source>
        <dbReference type="ARBA" id="ARBA00022679"/>
    </source>
</evidence>
<feature type="transmembrane region" description="Helical" evidence="4">
    <location>
        <begin position="288"/>
        <end position="306"/>
    </location>
</feature>
<keyword evidence="1 2" id="KW-0808">Transferase</keyword>
<feature type="transmembrane region" description="Helical" evidence="4">
    <location>
        <begin position="139"/>
        <end position="163"/>
    </location>
</feature>
<dbReference type="STRING" id="1227499.C493_01784"/>
<sequence length="315" mass="32253">MSDRSPGTADGDAADLESASDRDADIDDAADLESASDRDADIDDAVAVSEASNRGETTATRRRVLARWGRVTAGAAVMVGLALLSLSLSPPWAGGPPAIVLATVGAVLALESILVFGLLAGGSPERDSAPAPAPEPVSLATWITVSRGAAIAVLAGFVVTAPTAAGANVWLPAALFAVAAALDAVDGAVARATGRVTDFGARLDVEMDALVVLVGALVGVREGSLPALFLAVAGARYLFVAGRWWRRRRGRPVFELPPNRLRRPLGALAMLAVWLALLPVPGDAVSSAFAAAVAVPFLANFCWDWFGVTGRVGGE</sequence>
<dbReference type="PATRIC" id="fig|1227499.3.peg.362"/>
<comment type="caution">
    <text evidence="5">The sequence shown here is derived from an EMBL/GenBank/DDBJ whole genome shotgun (WGS) entry which is preliminary data.</text>
</comment>
<dbReference type="InterPro" id="IPR000462">
    <property type="entry name" value="CDP-OH_P_trans"/>
</dbReference>
<feature type="transmembrane region" description="Helical" evidence="4">
    <location>
        <begin position="71"/>
        <end position="92"/>
    </location>
</feature>
<dbReference type="GO" id="GO:0016020">
    <property type="term" value="C:membrane"/>
    <property type="evidence" value="ECO:0007669"/>
    <property type="project" value="InterPro"/>
</dbReference>
<accession>L9XJ56</accession>
<gene>
    <name evidence="5" type="ORF">C493_01784</name>
</gene>
<organism evidence="5 6">
    <name type="scientific">Natronolimnohabitans innermongolicus JCM 12255</name>
    <dbReference type="NCBI Taxonomy" id="1227499"/>
    <lineage>
        <taxon>Archaea</taxon>
        <taxon>Methanobacteriati</taxon>
        <taxon>Methanobacteriota</taxon>
        <taxon>Stenosarchaea group</taxon>
        <taxon>Halobacteria</taxon>
        <taxon>Halobacteriales</taxon>
        <taxon>Natrialbaceae</taxon>
        <taxon>Natronolimnohabitans</taxon>
    </lineage>
</organism>
<dbReference type="Proteomes" id="UP000011602">
    <property type="component" value="Unassembled WGS sequence"/>
</dbReference>
<dbReference type="RefSeq" id="WP_007257668.1">
    <property type="nucleotide sequence ID" value="NZ_AOHZ01000010.1"/>
</dbReference>
<proteinExistence type="inferred from homology"/>
<dbReference type="EMBL" id="AOHZ01000010">
    <property type="protein sequence ID" value="ELY61789.1"/>
    <property type="molecule type" value="Genomic_DNA"/>
</dbReference>
<dbReference type="eggNOG" id="arCOG00672">
    <property type="taxonomic scope" value="Archaea"/>
</dbReference>
<dbReference type="AlphaFoldDB" id="L9XJ56"/>
<keyword evidence="4" id="KW-0472">Membrane</keyword>
<evidence type="ECO:0000313" key="6">
    <source>
        <dbReference type="Proteomes" id="UP000011602"/>
    </source>
</evidence>
<feature type="transmembrane region" description="Helical" evidence="4">
    <location>
        <begin position="226"/>
        <end position="245"/>
    </location>
</feature>
<feature type="transmembrane region" description="Helical" evidence="4">
    <location>
        <begin position="265"/>
        <end position="282"/>
    </location>
</feature>
<feature type="region of interest" description="Disordered" evidence="3">
    <location>
        <begin position="1"/>
        <end position="54"/>
    </location>
</feature>
<keyword evidence="4" id="KW-0812">Transmembrane</keyword>
<evidence type="ECO:0000313" key="5">
    <source>
        <dbReference type="EMBL" id="ELY61789.1"/>
    </source>
</evidence>
<dbReference type="GO" id="GO:0008654">
    <property type="term" value="P:phospholipid biosynthetic process"/>
    <property type="evidence" value="ECO:0007669"/>
    <property type="project" value="InterPro"/>
</dbReference>
<name>L9XJ56_9EURY</name>